<reference evidence="2" key="1">
    <citation type="journal article" date="2014" name="Int. J. Syst. Evol. Microbiol.">
        <title>Complete genome sequence of Corynebacterium casei LMG S-19264T (=DSM 44701T), isolated from a smear-ripened cheese.</title>
        <authorList>
            <consortium name="US DOE Joint Genome Institute (JGI-PGF)"/>
            <person name="Walter F."/>
            <person name="Albersmeier A."/>
            <person name="Kalinowski J."/>
            <person name="Ruckert C."/>
        </authorList>
    </citation>
    <scope>NUCLEOTIDE SEQUENCE</scope>
    <source>
        <strain evidence="2">JCM 4790</strain>
    </source>
</reference>
<evidence type="ECO:0000256" key="1">
    <source>
        <dbReference type="SAM" id="MobiDB-lite"/>
    </source>
</evidence>
<protein>
    <submittedName>
        <fullName evidence="2">Uncharacterized protein</fullName>
    </submittedName>
</protein>
<name>A0A918NTL1_9ACTN</name>
<evidence type="ECO:0000313" key="2">
    <source>
        <dbReference type="EMBL" id="GGX94180.1"/>
    </source>
</evidence>
<dbReference type="Proteomes" id="UP000619244">
    <property type="component" value="Unassembled WGS sequence"/>
</dbReference>
<keyword evidence="3" id="KW-1185">Reference proteome</keyword>
<dbReference type="AlphaFoldDB" id="A0A918NTL1"/>
<organism evidence="2 3">
    <name type="scientific">Streptomyces minutiscleroticus</name>
    <dbReference type="NCBI Taxonomy" id="68238"/>
    <lineage>
        <taxon>Bacteria</taxon>
        <taxon>Bacillati</taxon>
        <taxon>Actinomycetota</taxon>
        <taxon>Actinomycetes</taxon>
        <taxon>Kitasatosporales</taxon>
        <taxon>Streptomycetaceae</taxon>
        <taxon>Streptomyces</taxon>
    </lineage>
</organism>
<reference evidence="2" key="2">
    <citation type="submission" date="2020-09" db="EMBL/GenBank/DDBJ databases">
        <authorList>
            <person name="Sun Q."/>
            <person name="Ohkuma M."/>
        </authorList>
    </citation>
    <scope>NUCLEOTIDE SEQUENCE</scope>
    <source>
        <strain evidence="2">JCM 4790</strain>
    </source>
</reference>
<dbReference type="RefSeq" id="WP_229919580.1">
    <property type="nucleotide sequence ID" value="NZ_BMVU01000033.1"/>
</dbReference>
<evidence type="ECO:0000313" key="3">
    <source>
        <dbReference type="Proteomes" id="UP000619244"/>
    </source>
</evidence>
<proteinExistence type="predicted"/>
<sequence length="87" mass="9356">MPEPGSKKYDVRRAHERKEAERSGAGKHAAEEAAEKLQADPHWRSGGPRTERGRGPKGERPEHAGRTGRNVRGGKGSDGTEDTGNTG</sequence>
<dbReference type="EMBL" id="BMVU01000033">
    <property type="protein sequence ID" value="GGX94180.1"/>
    <property type="molecule type" value="Genomic_DNA"/>
</dbReference>
<comment type="caution">
    <text evidence="2">The sequence shown here is derived from an EMBL/GenBank/DDBJ whole genome shotgun (WGS) entry which is preliminary data.</text>
</comment>
<gene>
    <name evidence="2" type="ORF">GCM10010358_55040</name>
</gene>
<feature type="region of interest" description="Disordered" evidence="1">
    <location>
        <begin position="1"/>
        <end position="87"/>
    </location>
</feature>
<accession>A0A918NTL1</accession>
<feature type="compositionally biased region" description="Basic and acidic residues" evidence="1">
    <location>
        <begin position="1"/>
        <end position="65"/>
    </location>
</feature>